<feature type="compositionally biased region" description="Low complexity" evidence="1">
    <location>
        <begin position="457"/>
        <end position="471"/>
    </location>
</feature>
<feature type="region of interest" description="Disordered" evidence="1">
    <location>
        <begin position="400"/>
        <end position="571"/>
    </location>
</feature>
<evidence type="ECO:0000313" key="3">
    <source>
        <dbReference type="Proteomes" id="UP001642464"/>
    </source>
</evidence>
<protein>
    <submittedName>
        <fullName evidence="2">tRNA-uridine aminocarboxypropyltransferase</fullName>
    </submittedName>
</protein>
<feature type="region of interest" description="Disordered" evidence="1">
    <location>
        <begin position="127"/>
        <end position="248"/>
    </location>
</feature>
<sequence length="1163" mass="126735">MADLELHPLLTVEGAVTEEDARLDGSQYHTFISRFKEHEGEAALQIQKHPDEARPGVRAGEEVPSGLRVWNDASTRRSAMKNGAGWICEVKIGAKTRSRWFNVRTWGSWRLAFVLAKLQRMVWEKEECQPPVQGERPKPVAVRPRPEDVQPKPAQRRRLTAAGDIAAAPAEARPAVVPSAPAPVPARTPEVNAASSMKRPRDEATAEEPLEPARQRFAEAERPQTKALKRATTPGGGSGAAAASSRPRWRQCLDRSGGIAKGQVRKFIDCMDSALDLETKNGMIEALRLTEPSPSRLLRFVNQGGITKLVFWLERALAEHGAAVHHFIANTLKSMQVVLVPGRIDKQKIGENAVKHLLVIFRQAKQRIQAPSRLQMRAVKATATKAAPAKTVTKAVLPVPFAPPDAQASPQPKTPPLMTPESPAESPAEPPAEPPPESAPSSKTAPARALPQLKTTPSLLSGPILIPSLAPRPKVRSKPELRAKPSAKPSEIVDLSEATTKGTPGKPQHGQSAPKSTELIADEEEVPVFCAPLDGRPEPATPKAVGVGVETEDVDQKMESKPEHAATEEPEYTAMLVENQVFTEDVPRPSVRLAKGVHIPPPKLTPAKSRGIFRPLTWPKAGPSKPKPLPFPLGIRAGRPAQPAPFILAAGKPRPLPFPIIPKLLPVTVPPEKAKPSVSAYPSGRVASPSIRMDEPSEFEVKDQPTSDGHQPSKEDEVKEDELKEDDAKDESAPEMCTAEPFMEAEEFPIKAQLDPPTAEESLRAVTPKVAAARPKHAHLKVPLPEAAAAAVKEPTQVERHLEAHDDGSQEEMAQQEAWWWWQQQQDLAEAVAPVPDPEPDASAEAETEGEWQSWAEPVGPQDSEAGHEKGQWSEWSQETREEDEIEFTDPHLDLPTPHSSELDELEAQISVEAERVQKLEQNLMIPSPADGADSDTEEESPNEAQGSQDHLQTEATEGAGALEVIQRLGISAENLLVAPATPPMPKATAAPRTPPLAPEGLKSSLFDQFMTAPVTPPRARDPKSPKSKRAIGASPQVIPTSDSDWSENVAEKDVTMFASSLEELVQQSPTIPVKVQQDDDGLRQALVKALLSLSSPDQIMFLWQPLDVFIYKIMSHDAQLLEYRQRQQALEARLRTQVSQEMTEELHGGPDCCQAWPAGQPS</sequence>
<feature type="compositionally biased region" description="Polar residues" evidence="1">
    <location>
        <begin position="943"/>
        <end position="956"/>
    </location>
</feature>
<feature type="compositionally biased region" description="Acidic residues" evidence="1">
    <location>
        <begin position="933"/>
        <end position="942"/>
    </location>
</feature>
<feature type="compositionally biased region" description="Basic and acidic residues" evidence="1">
    <location>
        <begin position="796"/>
        <end position="808"/>
    </location>
</feature>
<feature type="region of interest" description="Disordered" evidence="1">
    <location>
        <begin position="593"/>
        <end position="636"/>
    </location>
</feature>
<accession>A0ABP0RDP6</accession>
<feature type="compositionally biased region" description="Basic and acidic residues" evidence="1">
    <location>
        <begin position="692"/>
        <end position="717"/>
    </location>
</feature>
<dbReference type="Proteomes" id="UP001642464">
    <property type="component" value="Unassembled WGS sequence"/>
</dbReference>
<feature type="region of interest" description="Disordered" evidence="1">
    <location>
        <begin position="756"/>
        <end position="816"/>
    </location>
</feature>
<organism evidence="2 3">
    <name type="scientific">Durusdinium trenchii</name>
    <dbReference type="NCBI Taxonomy" id="1381693"/>
    <lineage>
        <taxon>Eukaryota</taxon>
        <taxon>Sar</taxon>
        <taxon>Alveolata</taxon>
        <taxon>Dinophyceae</taxon>
        <taxon>Suessiales</taxon>
        <taxon>Symbiodiniaceae</taxon>
        <taxon>Durusdinium</taxon>
    </lineage>
</organism>
<feature type="compositionally biased region" description="Pro residues" evidence="1">
    <location>
        <begin position="428"/>
        <end position="438"/>
    </location>
</feature>
<comment type="caution">
    <text evidence="2">The sequence shown here is derived from an EMBL/GenBank/DDBJ whole genome shotgun (WGS) entry which is preliminary data.</text>
</comment>
<feature type="compositionally biased region" description="Basic and acidic residues" evidence="1">
    <location>
        <begin position="554"/>
        <end position="567"/>
    </location>
</feature>
<evidence type="ECO:0000313" key="2">
    <source>
        <dbReference type="EMBL" id="CAK9097301.1"/>
    </source>
</evidence>
<feature type="region of interest" description="Disordered" evidence="1">
    <location>
        <begin position="669"/>
        <end position="737"/>
    </location>
</feature>
<dbReference type="EMBL" id="CAXAMM010041099">
    <property type="protein sequence ID" value="CAK9097301.1"/>
    <property type="molecule type" value="Genomic_DNA"/>
</dbReference>
<feature type="compositionally biased region" description="Acidic residues" evidence="1">
    <location>
        <begin position="838"/>
        <end position="850"/>
    </location>
</feature>
<feature type="region of interest" description="Disordered" evidence="1">
    <location>
        <begin position="828"/>
        <end position="961"/>
    </location>
</feature>
<gene>
    <name evidence="2" type="ORF">SCF082_LOCUS45646</name>
</gene>
<feature type="compositionally biased region" description="Basic and acidic residues" evidence="1">
    <location>
        <begin position="211"/>
        <end position="224"/>
    </location>
</feature>
<keyword evidence="3" id="KW-1185">Reference proteome</keyword>
<feature type="region of interest" description="Disordered" evidence="1">
    <location>
        <begin position="981"/>
        <end position="1002"/>
    </location>
</feature>
<proteinExistence type="predicted"/>
<feature type="region of interest" description="Disordered" evidence="1">
    <location>
        <begin position="1015"/>
        <end position="1046"/>
    </location>
</feature>
<name>A0ABP0RDP6_9DINO</name>
<reference evidence="2 3" key="1">
    <citation type="submission" date="2024-02" db="EMBL/GenBank/DDBJ databases">
        <authorList>
            <person name="Chen Y."/>
            <person name="Shah S."/>
            <person name="Dougan E. K."/>
            <person name="Thang M."/>
            <person name="Chan C."/>
        </authorList>
    </citation>
    <scope>NUCLEOTIDE SEQUENCE [LARGE SCALE GENOMIC DNA]</scope>
</reference>
<feature type="compositionally biased region" description="Low complexity" evidence="1">
    <location>
        <begin position="161"/>
        <end position="179"/>
    </location>
</feature>
<evidence type="ECO:0000256" key="1">
    <source>
        <dbReference type="SAM" id="MobiDB-lite"/>
    </source>
</evidence>